<feature type="domain" description="Nucleotidyl transferase" evidence="3">
    <location>
        <begin position="8"/>
        <end position="228"/>
    </location>
</feature>
<dbReference type="AlphaFoldDB" id="A0A2M7H3A2"/>
<dbReference type="EMBL" id="PFGC01000042">
    <property type="protein sequence ID" value="PIW36705.1"/>
    <property type="molecule type" value="Genomic_DNA"/>
</dbReference>
<dbReference type="SUPFAM" id="SSF53448">
    <property type="entry name" value="Nucleotide-diphospho-sugar transferases"/>
    <property type="match status" value="1"/>
</dbReference>
<accession>A0A2M7H3A2</accession>
<keyword evidence="1" id="KW-0808">Transferase</keyword>
<dbReference type="InterPro" id="IPR050065">
    <property type="entry name" value="GlmU-like"/>
</dbReference>
<dbReference type="InterPro" id="IPR005835">
    <property type="entry name" value="NTP_transferase_dom"/>
</dbReference>
<dbReference type="Pfam" id="PF00483">
    <property type="entry name" value="NTP_transferase"/>
    <property type="match status" value="1"/>
</dbReference>
<organism evidence="4 5">
    <name type="scientific">Candidatus Kerfeldbacteria bacterium CG15_BIG_FIL_POST_REV_8_21_14_020_45_12</name>
    <dbReference type="NCBI Taxonomy" id="2014247"/>
    <lineage>
        <taxon>Bacteria</taxon>
        <taxon>Candidatus Kerfeldiibacteriota</taxon>
    </lineage>
</organism>
<keyword evidence="2" id="KW-0548">Nucleotidyltransferase</keyword>
<sequence length="241" mass="26793">MKKIETIVIAAAGRGTRLQDAYPDTPKHLIPVLGKPFLHYLLSIVREVGFSRVIVTIGHESSQMRDFFSNQADDYLLVDQGEQMNERYGTAAVVEAVAEEVGNNSFVFINGDALMTSDVLQSVQVDDGLSHIVGLRHPEPQYYGVLSVDDDGLLKKVVEKPQEPLGNLINIGVYSFQPDIFSAVKTLAPSPRGEYELTDAINILAAQQRVRVHEFEGDWVDLGRPEDVPLVESFLHRHNLV</sequence>
<reference evidence="4 5" key="1">
    <citation type="submission" date="2017-09" db="EMBL/GenBank/DDBJ databases">
        <title>Depth-based differentiation of microbial function through sediment-hosted aquifers and enrichment of novel symbionts in the deep terrestrial subsurface.</title>
        <authorList>
            <person name="Probst A.J."/>
            <person name="Ladd B."/>
            <person name="Jarett J.K."/>
            <person name="Geller-Mcgrath D.E."/>
            <person name="Sieber C.M."/>
            <person name="Emerson J.B."/>
            <person name="Anantharaman K."/>
            <person name="Thomas B.C."/>
            <person name="Malmstrom R."/>
            <person name="Stieglmeier M."/>
            <person name="Klingl A."/>
            <person name="Woyke T."/>
            <person name="Ryan C.M."/>
            <person name="Banfield J.F."/>
        </authorList>
    </citation>
    <scope>NUCLEOTIDE SEQUENCE [LARGE SCALE GENOMIC DNA]</scope>
    <source>
        <strain evidence="4">CG15_BIG_FIL_POST_REV_8_21_14_020_45_12</strain>
    </source>
</reference>
<gene>
    <name evidence="4" type="ORF">COW24_04035</name>
</gene>
<dbReference type="Gene3D" id="3.90.550.10">
    <property type="entry name" value="Spore Coat Polysaccharide Biosynthesis Protein SpsA, Chain A"/>
    <property type="match status" value="1"/>
</dbReference>
<protein>
    <recommendedName>
        <fullName evidence="3">Nucleotidyl transferase domain-containing protein</fullName>
    </recommendedName>
</protein>
<evidence type="ECO:0000256" key="1">
    <source>
        <dbReference type="ARBA" id="ARBA00022679"/>
    </source>
</evidence>
<evidence type="ECO:0000256" key="2">
    <source>
        <dbReference type="ARBA" id="ARBA00022695"/>
    </source>
</evidence>
<dbReference type="PANTHER" id="PTHR43584">
    <property type="entry name" value="NUCLEOTIDYL TRANSFERASE"/>
    <property type="match status" value="1"/>
</dbReference>
<proteinExistence type="predicted"/>
<dbReference type="PANTHER" id="PTHR43584:SF8">
    <property type="entry name" value="N-ACETYLMURAMATE ALPHA-1-PHOSPHATE URIDYLYLTRANSFERASE"/>
    <property type="match status" value="1"/>
</dbReference>
<name>A0A2M7H3A2_9BACT</name>
<evidence type="ECO:0000313" key="5">
    <source>
        <dbReference type="Proteomes" id="UP000230292"/>
    </source>
</evidence>
<dbReference type="Proteomes" id="UP000230292">
    <property type="component" value="Unassembled WGS sequence"/>
</dbReference>
<dbReference type="InterPro" id="IPR029044">
    <property type="entry name" value="Nucleotide-diphossugar_trans"/>
</dbReference>
<dbReference type="CDD" id="cd04181">
    <property type="entry name" value="NTP_transferase"/>
    <property type="match status" value="1"/>
</dbReference>
<dbReference type="GO" id="GO:0016779">
    <property type="term" value="F:nucleotidyltransferase activity"/>
    <property type="evidence" value="ECO:0007669"/>
    <property type="project" value="UniProtKB-KW"/>
</dbReference>
<evidence type="ECO:0000259" key="3">
    <source>
        <dbReference type="Pfam" id="PF00483"/>
    </source>
</evidence>
<comment type="caution">
    <text evidence="4">The sequence shown here is derived from an EMBL/GenBank/DDBJ whole genome shotgun (WGS) entry which is preliminary data.</text>
</comment>
<evidence type="ECO:0000313" key="4">
    <source>
        <dbReference type="EMBL" id="PIW36705.1"/>
    </source>
</evidence>